<dbReference type="AlphaFoldDB" id="A0A7X8YD01"/>
<dbReference type="EMBL" id="JABAHY010000001">
    <property type="protein sequence ID" value="NLS08950.1"/>
    <property type="molecule type" value="Genomic_DNA"/>
</dbReference>
<dbReference type="CDD" id="cd06261">
    <property type="entry name" value="TM_PBP2"/>
    <property type="match status" value="1"/>
</dbReference>
<keyword evidence="7 8" id="KW-0472">Membrane</keyword>
<feature type="transmembrane region" description="Helical" evidence="8">
    <location>
        <begin position="69"/>
        <end position="94"/>
    </location>
</feature>
<organism evidence="10 11">
    <name type="scientific">Nesterenkonia sedimenti</name>
    <dbReference type="NCBI Taxonomy" id="1463632"/>
    <lineage>
        <taxon>Bacteria</taxon>
        <taxon>Bacillati</taxon>
        <taxon>Actinomycetota</taxon>
        <taxon>Actinomycetes</taxon>
        <taxon>Micrococcales</taxon>
        <taxon>Micrococcaceae</taxon>
        <taxon>Nesterenkonia</taxon>
    </lineage>
</organism>
<evidence type="ECO:0000256" key="1">
    <source>
        <dbReference type="ARBA" id="ARBA00004429"/>
    </source>
</evidence>
<protein>
    <submittedName>
        <fullName evidence="10">ABC transporter permease</fullName>
    </submittedName>
</protein>
<dbReference type="PROSITE" id="PS50928">
    <property type="entry name" value="ABC_TM1"/>
    <property type="match status" value="1"/>
</dbReference>
<evidence type="ECO:0000256" key="5">
    <source>
        <dbReference type="ARBA" id="ARBA00022692"/>
    </source>
</evidence>
<evidence type="ECO:0000256" key="8">
    <source>
        <dbReference type="SAM" id="Phobius"/>
    </source>
</evidence>
<comment type="caution">
    <text evidence="10">The sequence shown here is derived from an EMBL/GenBank/DDBJ whole genome shotgun (WGS) entry which is preliminary data.</text>
</comment>
<keyword evidence="3" id="KW-1003">Cell membrane</keyword>
<accession>A0A7X8YD01</accession>
<evidence type="ECO:0000256" key="6">
    <source>
        <dbReference type="ARBA" id="ARBA00022989"/>
    </source>
</evidence>
<reference evidence="10 11" key="1">
    <citation type="submission" date="2020-04" db="EMBL/GenBank/DDBJ databases">
        <title>Nesterenkonia sp. nov., isolated from marine sediment.</title>
        <authorList>
            <person name="Zhang G."/>
        </authorList>
    </citation>
    <scope>NUCLEOTIDE SEQUENCE [LARGE SCALE GENOMIC DNA]</scope>
    <source>
        <strain evidence="10 11">MY13</strain>
    </source>
</reference>
<feature type="domain" description="ABC transmembrane type-1" evidence="9">
    <location>
        <begin position="69"/>
        <end position="257"/>
    </location>
</feature>
<dbReference type="PANTHER" id="PTHR43357">
    <property type="entry name" value="INNER MEMBRANE ABC TRANSPORTER PERMEASE PROTEIN YDCV"/>
    <property type="match status" value="1"/>
</dbReference>
<dbReference type="SUPFAM" id="SSF161098">
    <property type="entry name" value="MetI-like"/>
    <property type="match status" value="1"/>
</dbReference>
<evidence type="ECO:0000256" key="2">
    <source>
        <dbReference type="ARBA" id="ARBA00022448"/>
    </source>
</evidence>
<feature type="transmembrane region" description="Helical" evidence="8">
    <location>
        <begin position="181"/>
        <end position="203"/>
    </location>
</feature>
<dbReference type="Proteomes" id="UP000523139">
    <property type="component" value="Unassembled WGS sequence"/>
</dbReference>
<dbReference type="InterPro" id="IPR035906">
    <property type="entry name" value="MetI-like_sf"/>
</dbReference>
<evidence type="ECO:0000313" key="10">
    <source>
        <dbReference type="EMBL" id="NLS08950.1"/>
    </source>
</evidence>
<feature type="transmembrane region" description="Helical" evidence="8">
    <location>
        <begin position="106"/>
        <end position="128"/>
    </location>
</feature>
<dbReference type="Gene3D" id="1.10.3720.10">
    <property type="entry name" value="MetI-like"/>
    <property type="match status" value="1"/>
</dbReference>
<keyword evidence="5 8" id="KW-0812">Transmembrane</keyword>
<dbReference type="GO" id="GO:0055085">
    <property type="term" value="P:transmembrane transport"/>
    <property type="evidence" value="ECO:0007669"/>
    <property type="project" value="InterPro"/>
</dbReference>
<keyword evidence="2" id="KW-0813">Transport</keyword>
<evidence type="ECO:0000313" key="11">
    <source>
        <dbReference type="Proteomes" id="UP000523139"/>
    </source>
</evidence>
<keyword evidence="11" id="KW-1185">Reference proteome</keyword>
<name>A0A7X8YD01_9MICC</name>
<proteinExistence type="predicted"/>
<gene>
    <name evidence="10" type="ORF">HGQ17_02815</name>
</gene>
<dbReference type="PANTHER" id="PTHR43357:SF4">
    <property type="entry name" value="INNER MEMBRANE ABC TRANSPORTER PERMEASE PROTEIN YDCV"/>
    <property type="match status" value="1"/>
</dbReference>
<evidence type="ECO:0000256" key="3">
    <source>
        <dbReference type="ARBA" id="ARBA00022475"/>
    </source>
</evidence>
<dbReference type="RefSeq" id="WP_168886415.1">
    <property type="nucleotide sequence ID" value="NZ_JABAHY010000001.1"/>
</dbReference>
<dbReference type="GO" id="GO:0005886">
    <property type="term" value="C:plasma membrane"/>
    <property type="evidence" value="ECO:0007669"/>
    <property type="project" value="UniProtKB-SubCell"/>
</dbReference>
<feature type="transmembrane region" description="Helical" evidence="8">
    <location>
        <begin position="140"/>
        <end position="161"/>
    </location>
</feature>
<evidence type="ECO:0000256" key="7">
    <source>
        <dbReference type="ARBA" id="ARBA00023136"/>
    </source>
</evidence>
<feature type="transmembrane region" description="Helical" evidence="8">
    <location>
        <begin position="239"/>
        <end position="260"/>
    </location>
</feature>
<evidence type="ECO:0000259" key="9">
    <source>
        <dbReference type="PROSITE" id="PS50928"/>
    </source>
</evidence>
<evidence type="ECO:0000256" key="4">
    <source>
        <dbReference type="ARBA" id="ARBA00022519"/>
    </source>
</evidence>
<keyword evidence="6 8" id="KW-1133">Transmembrane helix</keyword>
<comment type="subcellular location">
    <subcellularLocation>
        <location evidence="1">Cell inner membrane</location>
        <topology evidence="1">Multi-pass membrane protein</topology>
    </subcellularLocation>
</comment>
<keyword evidence="4" id="KW-0997">Cell inner membrane</keyword>
<sequence>MTKNRPKIKKSRLFLYLLCVPIAFWLVAPTLVVIPLSFTPQRSFAFPPPGFSLEWYENFFTSPQWLGGLLNSLQIALLVASISSILGTLAAYGLSKTSGFRKTLSNGLLVSPILIPAVIFGVGVYAVFLRTGLVGTMAGFVLAHTMLALPFVVVNVGAVLVAYDTQLERAAWVSGAGRIRAFMTVTLPVIWPGVASGFLFAFITSFDEVIVSAFISSPALQTLPVRMFTSVQREVDPTIAAAATLIIILTTAIALTAIFTRKKRKV</sequence>
<dbReference type="InterPro" id="IPR000515">
    <property type="entry name" value="MetI-like"/>
</dbReference>